<evidence type="ECO:0000313" key="2">
    <source>
        <dbReference type="Proteomes" id="UP001500683"/>
    </source>
</evidence>
<dbReference type="EMBL" id="BAAAZG010000035">
    <property type="protein sequence ID" value="GAA4082748.1"/>
    <property type="molecule type" value="Genomic_DNA"/>
</dbReference>
<name>A0ABP7W745_9ACTN</name>
<protein>
    <submittedName>
        <fullName evidence="1">Uncharacterized protein</fullName>
    </submittedName>
</protein>
<keyword evidence="2" id="KW-1185">Reference proteome</keyword>
<comment type="caution">
    <text evidence="1">The sequence shown here is derived from an EMBL/GenBank/DDBJ whole genome shotgun (WGS) entry which is preliminary data.</text>
</comment>
<evidence type="ECO:0000313" key="1">
    <source>
        <dbReference type="EMBL" id="GAA4082748.1"/>
    </source>
</evidence>
<gene>
    <name evidence="1" type="ORF">GCM10022214_47530</name>
</gene>
<proteinExistence type="predicted"/>
<organism evidence="1 2">
    <name type="scientific">Actinomadura miaoliensis</name>
    <dbReference type="NCBI Taxonomy" id="430685"/>
    <lineage>
        <taxon>Bacteria</taxon>
        <taxon>Bacillati</taxon>
        <taxon>Actinomycetota</taxon>
        <taxon>Actinomycetes</taxon>
        <taxon>Streptosporangiales</taxon>
        <taxon>Thermomonosporaceae</taxon>
        <taxon>Actinomadura</taxon>
    </lineage>
</organism>
<accession>A0ABP7W745</accession>
<reference evidence="2" key="1">
    <citation type="journal article" date="2019" name="Int. J. Syst. Evol. Microbiol.">
        <title>The Global Catalogue of Microorganisms (GCM) 10K type strain sequencing project: providing services to taxonomists for standard genome sequencing and annotation.</title>
        <authorList>
            <consortium name="The Broad Institute Genomics Platform"/>
            <consortium name="The Broad Institute Genome Sequencing Center for Infectious Disease"/>
            <person name="Wu L."/>
            <person name="Ma J."/>
        </authorList>
    </citation>
    <scope>NUCLEOTIDE SEQUENCE [LARGE SCALE GENOMIC DNA]</scope>
    <source>
        <strain evidence="2">JCM 16702</strain>
    </source>
</reference>
<dbReference type="Proteomes" id="UP001500683">
    <property type="component" value="Unassembled WGS sequence"/>
</dbReference>
<sequence>MTHYTFYSDSDPATTRLELEGAWIHDPADPAGTVRHYRFGKATRDTKIDIGGTSLTFAGRRFPVVEYGEHQDDQYGIRVQIPDGDTYRAELDDLRAFAEAKTTLVFRDNRGRQMHGTMSGYAVDDQPWGAEVSFTFTRVSIEQVTA</sequence>
<dbReference type="RefSeq" id="WP_344951461.1">
    <property type="nucleotide sequence ID" value="NZ_BAAAZG010000035.1"/>
</dbReference>